<name>A0A2T9Y4C1_9FUNG</name>
<evidence type="ECO:0000256" key="3">
    <source>
        <dbReference type="ARBA" id="ARBA00023274"/>
    </source>
</evidence>
<dbReference type="GO" id="GO:0022625">
    <property type="term" value="C:cytosolic large ribosomal subunit"/>
    <property type="evidence" value="ECO:0007669"/>
    <property type="project" value="InterPro"/>
</dbReference>
<gene>
    <name evidence="4" type="ORF">BB561_006436</name>
</gene>
<evidence type="ECO:0000256" key="2">
    <source>
        <dbReference type="ARBA" id="ARBA00022980"/>
    </source>
</evidence>
<dbReference type="InterPro" id="IPR045059">
    <property type="entry name" value="Ribosomal_uL29_euk"/>
</dbReference>
<sequence>MVKASEYREKSKAELLQTVAQMKKDIIALKNKQSPGSASSEGVKIREMRKSIARVLTVITQEDRKKALLACKGKRIPLDLRYKKTRAMRRALSTSESNAQTLRQKKRLTHFSQKQYAVKA</sequence>
<organism evidence="4 5">
    <name type="scientific">Smittium simulii</name>
    <dbReference type="NCBI Taxonomy" id="133385"/>
    <lineage>
        <taxon>Eukaryota</taxon>
        <taxon>Fungi</taxon>
        <taxon>Fungi incertae sedis</taxon>
        <taxon>Zoopagomycota</taxon>
        <taxon>Kickxellomycotina</taxon>
        <taxon>Harpellomycetes</taxon>
        <taxon>Harpellales</taxon>
        <taxon>Legeriomycetaceae</taxon>
        <taxon>Smittium</taxon>
    </lineage>
</organism>
<reference evidence="4 5" key="1">
    <citation type="journal article" date="2018" name="MBio">
        <title>Comparative Genomics Reveals the Core Gene Toolbox for the Fungus-Insect Symbiosis.</title>
        <authorList>
            <person name="Wang Y."/>
            <person name="Stata M."/>
            <person name="Wang W."/>
            <person name="Stajich J.E."/>
            <person name="White M.M."/>
            <person name="Moncalvo J.M."/>
        </authorList>
    </citation>
    <scope>NUCLEOTIDE SEQUENCE [LARGE SCALE GENOMIC DNA]</scope>
    <source>
        <strain evidence="4 5">SWE-8-4</strain>
    </source>
</reference>
<keyword evidence="2" id="KW-0689">Ribosomal protein</keyword>
<dbReference type="AlphaFoldDB" id="A0A2T9Y4C1"/>
<evidence type="ECO:0000313" key="5">
    <source>
        <dbReference type="Proteomes" id="UP000245383"/>
    </source>
</evidence>
<dbReference type="SUPFAM" id="SSF46561">
    <property type="entry name" value="Ribosomal protein L29 (L29p)"/>
    <property type="match status" value="1"/>
</dbReference>
<dbReference type="HAMAP" id="MF_00374">
    <property type="entry name" value="Ribosomal_uL29"/>
    <property type="match status" value="1"/>
</dbReference>
<dbReference type="OrthoDB" id="528635at2759"/>
<dbReference type="GO" id="GO:0000463">
    <property type="term" value="P:maturation of LSU-rRNA from tricistronic rRNA transcript (SSU-rRNA, 5.8S rRNA, LSU-rRNA)"/>
    <property type="evidence" value="ECO:0007669"/>
    <property type="project" value="InterPro"/>
</dbReference>
<dbReference type="Pfam" id="PF00831">
    <property type="entry name" value="Ribosomal_L29"/>
    <property type="match status" value="1"/>
</dbReference>
<dbReference type="Proteomes" id="UP000245383">
    <property type="component" value="Unassembled WGS sequence"/>
</dbReference>
<dbReference type="STRING" id="133385.A0A2T9Y4C1"/>
<dbReference type="GO" id="GO:0003729">
    <property type="term" value="F:mRNA binding"/>
    <property type="evidence" value="ECO:0007669"/>
    <property type="project" value="TreeGrafter"/>
</dbReference>
<dbReference type="PANTHER" id="PTHR45722">
    <property type="entry name" value="60S RIBOSOMAL PROTEIN L35"/>
    <property type="match status" value="1"/>
</dbReference>
<evidence type="ECO:0000313" key="4">
    <source>
        <dbReference type="EMBL" id="PVU87195.1"/>
    </source>
</evidence>
<comment type="caution">
    <text evidence="4">The sequence shown here is derived from an EMBL/GenBank/DDBJ whole genome shotgun (WGS) entry which is preliminary data.</text>
</comment>
<dbReference type="Gene3D" id="1.10.287.310">
    <property type="match status" value="1"/>
</dbReference>
<dbReference type="GO" id="GO:0006412">
    <property type="term" value="P:translation"/>
    <property type="evidence" value="ECO:0007669"/>
    <property type="project" value="InterPro"/>
</dbReference>
<protein>
    <recommendedName>
        <fullName evidence="6">60S ribosomal protein L35</fullName>
    </recommendedName>
</protein>
<dbReference type="InterPro" id="IPR001854">
    <property type="entry name" value="Ribosomal_uL29"/>
</dbReference>
<dbReference type="PANTHER" id="PTHR45722:SF2">
    <property type="entry name" value="LARGE RIBOSOMAL SUBUNIT PROTEIN UL29-RELATED"/>
    <property type="match status" value="1"/>
</dbReference>
<comment type="similarity">
    <text evidence="1">Belongs to the universal ribosomal protein uL29 family.</text>
</comment>
<proteinExistence type="inferred from homology"/>
<dbReference type="GO" id="GO:0003735">
    <property type="term" value="F:structural constituent of ribosome"/>
    <property type="evidence" value="ECO:0007669"/>
    <property type="project" value="InterPro"/>
</dbReference>
<dbReference type="Gene3D" id="6.10.250.3450">
    <property type="match status" value="1"/>
</dbReference>
<dbReference type="FunFam" id="6.10.250.3450:FF:000001">
    <property type="entry name" value="60S ribosomal protein L35"/>
    <property type="match status" value="1"/>
</dbReference>
<dbReference type="InterPro" id="IPR036049">
    <property type="entry name" value="Ribosomal_uL29_sf"/>
</dbReference>
<keyword evidence="5" id="KW-1185">Reference proteome</keyword>
<dbReference type="EMBL" id="MBFR01000542">
    <property type="protein sequence ID" value="PVU87195.1"/>
    <property type="molecule type" value="Genomic_DNA"/>
</dbReference>
<accession>A0A2T9Y4C1</accession>
<evidence type="ECO:0000256" key="1">
    <source>
        <dbReference type="ARBA" id="ARBA00009254"/>
    </source>
</evidence>
<evidence type="ECO:0008006" key="6">
    <source>
        <dbReference type="Google" id="ProtNLM"/>
    </source>
</evidence>
<keyword evidence="3" id="KW-0687">Ribonucleoprotein</keyword>
<dbReference type="NCBIfam" id="TIGR00012">
    <property type="entry name" value="L29"/>
    <property type="match status" value="1"/>
</dbReference>